<evidence type="ECO:0000259" key="1">
    <source>
        <dbReference type="Pfam" id="PF14213"/>
    </source>
</evidence>
<proteinExistence type="predicted"/>
<evidence type="ECO:0000313" key="2">
    <source>
        <dbReference type="EMBL" id="VAW48222.1"/>
    </source>
</evidence>
<reference evidence="2" key="1">
    <citation type="submission" date="2018-06" db="EMBL/GenBank/DDBJ databases">
        <authorList>
            <person name="Zhirakovskaya E."/>
        </authorList>
    </citation>
    <scope>NUCLEOTIDE SEQUENCE</scope>
</reference>
<organism evidence="2">
    <name type="scientific">hydrothermal vent metagenome</name>
    <dbReference type="NCBI Taxonomy" id="652676"/>
    <lineage>
        <taxon>unclassified sequences</taxon>
        <taxon>metagenomes</taxon>
        <taxon>ecological metagenomes</taxon>
    </lineage>
</organism>
<dbReference type="GO" id="GO:0005524">
    <property type="term" value="F:ATP binding"/>
    <property type="evidence" value="ECO:0007669"/>
    <property type="project" value="UniProtKB-KW"/>
</dbReference>
<keyword evidence="2" id="KW-0067">ATP-binding</keyword>
<dbReference type="InterPro" id="IPR025474">
    <property type="entry name" value="DUF4325"/>
</dbReference>
<name>A0A3B0WAH8_9ZZZZ</name>
<gene>
    <name evidence="2" type="ORF">MNBD_GAMMA02-1603</name>
</gene>
<dbReference type="Pfam" id="PF14213">
    <property type="entry name" value="DUF4325"/>
    <property type="match status" value="1"/>
</dbReference>
<keyword evidence="2" id="KW-0547">Nucleotide-binding</keyword>
<dbReference type="EMBL" id="UOFA01000394">
    <property type="protein sequence ID" value="VAW48222.1"/>
    <property type="molecule type" value="Genomic_DNA"/>
</dbReference>
<feature type="domain" description="DUF4325" evidence="1">
    <location>
        <begin position="95"/>
        <end position="143"/>
    </location>
</feature>
<protein>
    <submittedName>
        <fullName evidence="2">ATP-binding region, ATPase-like</fullName>
    </submittedName>
</protein>
<accession>A0A3B0WAH8</accession>
<sequence length="159" mass="18036">MVDHFAVFSGDNYFTHDYDRRKDVLSLGNPSQVGKKKGTAVIMSIRKNSSIEAKKLFDDFSSDDGEFSFQKTIVPIKLVKYATKDMLVSRSQAKMVLSGLEDFSEILFDFKGVMMIGQGFADEIFRVYKKNNPNKKLGFTNANRKIVPFIKKAVLDSQK</sequence>
<dbReference type="AlphaFoldDB" id="A0A3B0WAH8"/>